<accession>A0AAV0Z8S6</accession>
<evidence type="ECO:0000313" key="3">
    <source>
        <dbReference type="Proteomes" id="UP001157006"/>
    </source>
</evidence>
<dbReference type="InterPro" id="IPR040398">
    <property type="entry name" value="Not1"/>
</dbReference>
<dbReference type="GO" id="GO:0000932">
    <property type="term" value="C:P-body"/>
    <property type="evidence" value="ECO:0007669"/>
    <property type="project" value="TreeGrafter"/>
</dbReference>
<dbReference type="Gene3D" id="1.25.40.790">
    <property type="match status" value="1"/>
</dbReference>
<sequence length="149" mass="16305">MLSRSFLAMDIYAKLVFSILEGSSKPFLLSKTLAVTVIFIVKDAEKKKMLIGFANAFRALLPLKAPGFNFSWLELDSHRILMPKMLIGNFQKTTINATTPAYAIGTTTTSITATVATAFPASTQNSTNLAKSLAFVSQTTDRKFQKKSS</sequence>
<name>A0AAV0Z8S6_VICFA</name>
<keyword evidence="3" id="KW-1185">Reference proteome</keyword>
<dbReference type="GO" id="GO:0030015">
    <property type="term" value="C:CCR4-NOT core complex"/>
    <property type="evidence" value="ECO:0007669"/>
    <property type="project" value="InterPro"/>
</dbReference>
<dbReference type="InterPro" id="IPR007196">
    <property type="entry name" value="CCR4-Not_Not1_C"/>
</dbReference>
<dbReference type="PANTHER" id="PTHR13162">
    <property type="entry name" value="CCR4-NOT TRANSCRIPTION COMPLEX"/>
    <property type="match status" value="1"/>
</dbReference>
<gene>
    <name evidence="2" type="ORF">VFH_I164440</name>
</gene>
<dbReference type="Proteomes" id="UP001157006">
    <property type="component" value="Chromosome 1S"/>
</dbReference>
<organism evidence="2 3">
    <name type="scientific">Vicia faba</name>
    <name type="common">Broad bean</name>
    <name type="synonym">Faba vulgaris</name>
    <dbReference type="NCBI Taxonomy" id="3906"/>
    <lineage>
        <taxon>Eukaryota</taxon>
        <taxon>Viridiplantae</taxon>
        <taxon>Streptophyta</taxon>
        <taxon>Embryophyta</taxon>
        <taxon>Tracheophyta</taxon>
        <taxon>Spermatophyta</taxon>
        <taxon>Magnoliopsida</taxon>
        <taxon>eudicotyledons</taxon>
        <taxon>Gunneridae</taxon>
        <taxon>Pentapetalae</taxon>
        <taxon>rosids</taxon>
        <taxon>fabids</taxon>
        <taxon>Fabales</taxon>
        <taxon>Fabaceae</taxon>
        <taxon>Papilionoideae</taxon>
        <taxon>50 kb inversion clade</taxon>
        <taxon>NPAAA clade</taxon>
        <taxon>Hologalegina</taxon>
        <taxon>IRL clade</taxon>
        <taxon>Fabeae</taxon>
        <taxon>Vicia</taxon>
    </lineage>
</organism>
<dbReference type="AlphaFoldDB" id="A0AAV0Z8S6"/>
<dbReference type="GO" id="GO:0060090">
    <property type="term" value="F:molecular adaptor activity"/>
    <property type="evidence" value="ECO:0007669"/>
    <property type="project" value="TreeGrafter"/>
</dbReference>
<dbReference type="Pfam" id="PF04054">
    <property type="entry name" value="Not1"/>
    <property type="match status" value="1"/>
</dbReference>
<protein>
    <recommendedName>
        <fullName evidence="1">CCR4-Not complex component Not1 C-terminal domain-containing protein</fullName>
    </recommendedName>
</protein>
<dbReference type="EMBL" id="OX451735">
    <property type="protein sequence ID" value="CAI8594896.1"/>
    <property type="molecule type" value="Genomic_DNA"/>
</dbReference>
<reference evidence="2 3" key="1">
    <citation type="submission" date="2023-01" db="EMBL/GenBank/DDBJ databases">
        <authorList>
            <person name="Kreplak J."/>
        </authorList>
    </citation>
    <scope>NUCLEOTIDE SEQUENCE [LARGE SCALE GENOMIC DNA]</scope>
</reference>
<evidence type="ECO:0000259" key="1">
    <source>
        <dbReference type="Pfam" id="PF04054"/>
    </source>
</evidence>
<dbReference type="GO" id="GO:0000288">
    <property type="term" value="P:nuclear-transcribed mRNA catabolic process, deadenylation-dependent decay"/>
    <property type="evidence" value="ECO:0007669"/>
    <property type="project" value="TreeGrafter"/>
</dbReference>
<dbReference type="GO" id="GO:0017148">
    <property type="term" value="P:negative regulation of translation"/>
    <property type="evidence" value="ECO:0007669"/>
    <property type="project" value="InterPro"/>
</dbReference>
<proteinExistence type="predicted"/>
<feature type="domain" description="CCR4-Not complex component Not1 C-terminal" evidence="1">
    <location>
        <begin position="43"/>
        <end position="92"/>
    </location>
</feature>
<dbReference type="PANTHER" id="PTHR13162:SF8">
    <property type="entry name" value="CCR4-NOT TRANSCRIPTION COMPLEX SUBUNIT 1"/>
    <property type="match status" value="1"/>
</dbReference>
<evidence type="ECO:0000313" key="2">
    <source>
        <dbReference type="EMBL" id="CAI8594896.1"/>
    </source>
</evidence>